<proteinExistence type="predicted"/>
<dbReference type="Pfam" id="PF00078">
    <property type="entry name" value="RVT_1"/>
    <property type="match status" value="1"/>
</dbReference>
<dbReference type="Proteomes" id="UP001159363">
    <property type="component" value="Chromosome 12"/>
</dbReference>
<evidence type="ECO:0000313" key="3">
    <source>
        <dbReference type="Proteomes" id="UP001159363"/>
    </source>
</evidence>
<evidence type="ECO:0000313" key="2">
    <source>
        <dbReference type="EMBL" id="KAJ8870665.1"/>
    </source>
</evidence>
<reference evidence="2 3" key="1">
    <citation type="submission" date="2023-02" db="EMBL/GenBank/DDBJ databases">
        <title>LHISI_Scaffold_Assembly.</title>
        <authorList>
            <person name="Stuart O.P."/>
            <person name="Cleave R."/>
            <person name="Magrath M.J.L."/>
            <person name="Mikheyev A.S."/>
        </authorList>
    </citation>
    <scope>NUCLEOTIDE SEQUENCE [LARGE SCALE GENOMIC DNA]</scope>
    <source>
        <strain evidence="2">Daus_M_001</strain>
        <tissue evidence="2">Leg muscle</tissue>
    </source>
</reference>
<feature type="domain" description="Reverse transcriptase" evidence="1">
    <location>
        <begin position="1"/>
        <end position="140"/>
    </location>
</feature>
<keyword evidence="3" id="KW-1185">Reference proteome</keyword>
<gene>
    <name evidence="2" type="ORF">PR048_029688</name>
</gene>
<sequence length="140" mass="16048">MRTTTNYSTVTNPDSVKDIAPALLIDIADSIRMTIERSHLTILVLLDFSKAFNAVNHDFILQKLKLYFHFSDNVIQWMTSYLQGRHQCVSTWQPMNLGIPQSSVLVPLLLSLFINIIDAKKKVIVYTRMISSCIHLLLRN</sequence>
<protein>
    <recommendedName>
        <fullName evidence="1">Reverse transcriptase domain-containing protein</fullName>
    </recommendedName>
</protein>
<name>A0ABQ9GE33_9NEOP</name>
<dbReference type="InterPro" id="IPR000477">
    <property type="entry name" value="RT_dom"/>
</dbReference>
<accession>A0ABQ9GE33</accession>
<organism evidence="2 3">
    <name type="scientific">Dryococelus australis</name>
    <dbReference type="NCBI Taxonomy" id="614101"/>
    <lineage>
        <taxon>Eukaryota</taxon>
        <taxon>Metazoa</taxon>
        <taxon>Ecdysozoa</taxon>
        <taxon>Arthropoda</taxon>
        <taxon>Hexapoda</taxon>
        <taxon>Insecta</taxon>
        <taxon>Pterygota</taxon>
        <taxon>Neoptera</taxon>
        <taxon>Polyneoptera</taxon>
        <taxon>Phasmatodea</taxon>
        <taxon>Verophasmatodea</taxon>
        <taxon>Anareolatae</taxon>
        <taxon>Phasmatidae</taxon>
        <taxon>Eurycanthinae</taxon>
        <taxon>Dryococelus</taxon>
    </lineage>
</organism>
<comment type="caution">
    <text evidence="2">The sequence shown here is derived from an EMBL/GenBank/DDBJ whole genome shotgun (WGS) entry which is preliminary data.</text>
</comment>
<dbReference type="EMBL" id="JARBHB010000013">
    <property type="protein sequence ID" value="KAJ8870665.1"/>
    <property type="molecule type" value="Genomic_DNA"/>
</dbReference>
<dbReference type="PROSITE" id="PS50878">
    <property type="entry name" value="RT_POL"/>
    <property type="match status" value="1"/>
</dbReference>
<evidence type="ECO:0000259" key="1">
    <source>
        <dbReference type="PROSITE" id="PS50878"/>
    </source>
</evidence>
<dbReference type="PANTHER" id="PTHR33332">
    <property type="entry name" value="REVERSE TRANSCRIPTASE DOMAIN-CONTAINING PROTEIN"/>
    <property type="match status" value="1"/>
</dbReference>